<feature type="modified residue" description="4-aspartylphosphate" evidence="8">
    <location>
        <position position="53"/>
    </location>
</feature>
<sequence>MSFKILIIEDEENISEIVAKYLQKEGYSTLIANDGIEGLALFRDSNPDLVISDVMMPTIDGLEVLREIRLISDVPVIMLTAKQEEVDRLKGFENGADDYVTKPFSPKELVRRVMVMLKRTYKTIENKQVLIEGELKLDLNKQKLYKNEVEIDITSKEFQIIYAFFKNPRQILSREQLIELAFSNDFEGFDRTIDVHIKKIRHKIEEDTKNPKYLKTKYGAGYIFGGSDED</sequence>
<dbReference type="SMART" id="SM00862">
    <property type="entry name" value="Trans_reg_C"/>
    <property type="match status" value="1"/>
</dbReference>
<keyword evidence="5 9" id="KW-0238">DNA-binding</keyword>
<dbReference type="PANTHER" id="PTHR48111:SF73">
    <property type="entry name" value="ALKALINE PHOSPHATASE SYNTHESIS TRANSCRIPTIONAL REGULATORY PROTEIN PHOP"/>
    <property type="match status" value="1"/>
</dbReference>
<dbReference type="FunFam" id="3.40.50.2300:FF:000001">
    <property type="entry name" value="DNA-binding response regulator PhoB"/>
    <property type="match status" value="1"/>
</dbReference>
<evidence type="ECO:0000313" key="13">
    <source>
        <dbReference type="Proteomes" id="UP000007041"/>
    </source>
</evidence>
<keyword evidence="13" id="KW-1185">Reference proteome</keyword>
<feature type="domain" description="Response regulatory" evidence="10">
    <location>
        <begin position="4"/>
        <end position="117"/>
    </location>
</feature>
<dbReference type="eggNOG" id="COG0745">
    <property type="taxonomic scope" value="Bacteria"/>
</dbReference>
<dbReference type="GO" id="GO:0005829">
    <property type="term" value="C:cytosol"/>
    <property type="evidence" value="ECO:0007669"/>
    <property type="project" value="TreeGrafter"/>
</dbReference>
<dbReference type="Pfam" id="PF00486">
    <property type="entry name" value="Trans_reg_C"/>
    <property type="match status" value="1"/>
</dbReference>
<dbReference type="CDD" id="cd00383">
    <property type="entry name" value="trans_reg_C"/>
    <property type="match status" value="1"/>
</dbReference>
<name>E3PXH6_ACESD</name>
<evidence type="ECO:0000256" key="4">
    <source>
        <dbReference type="ARBA" id="ARBA00023015"/>
    </source>
</evidence>
<keyword evidence="3" id="KW-0902">Two-component regulatory system</keyword>
<evidence type="ECO:0000259" key="11">
    <source>
        <dbReference type="PROSITE" id="PS51755"/>
    </source>
</evidence>
<dbReference type="GO" id="GO:0000156">
    <property type="term" value="F:phosphorelay response regulator activity"/>
    <property type="evidence" value="ECO:0007669"/>
    <property type="project" value="TreeGrafter"/>
</dbReference>
<dbReference type="HOGENOM" id="CLU_000445_30_4_9"/>
<evidence type="ECO:0000313" key="12">
    <source>
        <dbReference type="EMBL" id="CBH21141.1"/>
    </source>
</evidence>
<evidence type="ECO:0000256" key="8">
    <source>
        <dbReference type="PROSITE-ProRule" id="PRU00169"/>
    </source>
</evidence>
<dbReference type="Proteomes" id="UP000007041">
    <property type="component" value="Chromosome"/>
</dbReference>
<keyword evidence="2 8" id="KW-0597">Phosphoprotein</keyword>
<evidence type="ECO:0000256" key="2">
    <source>
        <dbReference type="ARBA" id="ARBA00022553"/>
    </source>
</evidence>
<proteinExistence type="predicted"/>
<dbReference type="AlphaFoldDB" id="E3PXH6"/>
<gene>
    <name evidence="12" type="primary">OmpR</name>
    <name evidence="12" type="ordered locus">CLOST_1018</name>
</gene>
<dbReference type="GO" id="GO:0006355">
    <property type="term" value="P:regulation of DNA-templated transcription"/>
    <property type="evidence" value="ECO:0007669"/>
    <property type="project" value="InterPro"/>
</dbReference>
<dbReference type="Pfam" id="PF00072">
    <property type="entry name" value="Response_reg"/>
    <property type="match status" value="1"/>
</dbReference>
<feature type="domain" description="OmpR/PhoB-type" evidence="11">
    <location>
        <begin position="127"/>
        <end position="226"/>
    </location>
</feature>
<dbReference type="InterPro" id="IPR039420">
    <property type="entry name" value="WalR-like"/>
</dbReference>
<evidence type="ECO:0000256" key="5">
    <source>
        <dbReference type="ARBA" id="ARBA00023125"/>
    </source>
</evidence>
<evidence type="ECO:0000256" key="7">
    <source>
        <dbReference type="ARBA" id="ARBA00024867"/>
    </source>
</evidence>
<keyword evidence="4" id="KW-0805">Transcription regulation</keyword>
<dbReference type="InterPro" id="IPR011006">
    <property type="entry name" value="CheY-like_superfamily"/>
</dbReference>
<dbReference type="GO" id="GO:0000976">
    <property type="term" value="F:transcription cis-regulatory region binding"/>
    <property type="evidence" value="ECO:0007669"/>
    <property type="project" value="TreeGrafter"/>
</dbReference>
<dbReference type="PROSITE" id="PS51755">
    <property type="entry name" value="OMPR_PHOB"/>
    <property type="match status" value="1"/>
</dbReference>
<dbReference type="PANTHER" id="PTHR48111">
    <property type="entry name" value="REGULATOR OF RPOS"/>
    <property type="match status" value="1"/>
</dbReference>
<evidence type="ECO:0000256" key="9">
    <source>
        <dbReference type="PROSITE-ProRule" id="PRU01091"/>
    </source>
</evidence>
<dbReference type="InterPro" id="IPR001867">
    <property type="entry name" value="OmpR/PhoB-type_DNA-bd"/>
</dbReference>
<dbReference type="KEGG" id="cst:CLOST_1018"/>
<evidence type="ECO:0000256" key="6">
    <source>
        <dbReference type="ARBA" id="ARBA00023163"/>
    </source>
</evidence>
<comment type="function">
    <text evidence="7">May play the central regulatory role in sporulation. It may be an element of the effector pathway responsible for the activation of sporulation genes in response to nutritional stress. Spo0A may act in concert with spo0H (a sigma factor) to control the expression of some genes that are critical to the sporulation process.</text>
</comment>
<dbReference type="SUPFAM" id="SSF52172">
    <property type="entry name" value="CheY-like"/>
    <property type="match status" value="1"/>
</dbReference>
<dbReference type="CDD" id="cd17574">
    <property type="entry name" value="REC_OmpR"/>
    <property type="match status" value="1"/>
</dbReference>
<dbReference type="GO" id="GO:0032993">
    <property type="term" value="C:protein-DNA complex"/>
    <property type="evidence" value="ECO:0007669"/>
    <property type="project" value="TreeGrafter"/>
</dbReference>
<dbReference type="Gene3D" id="1.10.10.10">
    <property type="entry name" value="Winged helix-like DNA-binding domain superfamily/Winged helix DNA-binding domain"/>
    <property type="match status" value="1"/>
</dbReference>
<evidence type="ECO:0000259" key="10">
    <source>
        <dbReference type="PROSITE" id="PS50110"/>
    </source>
</evidence>
<accession>E3PXH6</accession>
<dbReference type="InterPro" id="IPR001789">
    <property type="entry name" value="Sig_transdc_resp-reg_receiver"/>
</dbReference>
<dbReference type="SMART" id="SM00448">
    <property type="entry name" value="REC"/>
    <property type="match status" value="1"/>
</dbReference>
<dbReference type="Gene3D" id="6.10.250.690">
    <property type="match status" value="1"/>
</dbReference>
<organism evidence="12 13">
    <name type="scientific">Acetoanaerobium sticklandii (strain ATCC 12662 / DSM 519 / JCM 1433 / CCUG 9281 / NCIMB 10654 / HF)</name>
    <name type="common">Clostridium sticklandii</name>
    <dbReference type="NCBI Taxonomy" id="499177"/>
    <lineage>
        <taxon>Bacteria</taxon>
        <taxon>Bacillati</taxon>
        <taxon>Bacillota</taxon>
        <taxon>Clostridia</taxon>
        <taxon>Peptostreptococcales</taxon>
        <taxon>Filifactoraceae</taxon>
        <taxon>Acetoanaerobium</taxon>
    </lineage>
</organism>
<dbReference type="Gene3D" id="3.40.50.2300">
    <property type="match status" value="1"/>
</dbReference>
<protein>
    <recommendedName>
        <fullName evidence="1">Stage 0 sporulation protein A homolog</fullName>
    </recommendedName>
</protein>
<dbReference type="EMBL" id="FP565809">
    <property type="protein sequence ID" value="CBH21141.1"/>
    <property type="molecule type" value="Genomic_DNA"/>
</dbReference>
<evidence type="ECO:0000256" key="3">
    <source>
        <dbReference type="ARBA" id="ARBA00023012"/>
    </source>
</evidence>
<dbReference type="PROSITE" id="PS50110">
    <property type="entry name" value="RESPONSE_REGULATORY"/>
    <property type="match status" value="1"/>
</dbReference>
<dbReference type="InterPro" id="IPR036388">
    <property type="entry name" value="WH-like_DNA-bd_sf"/>
</dbReference>
<evidence type="ECO:0000256" key="1">
    <source>
        <dbReference type="ARBA" id="ARBA00018672"/>
    </source>
</evidence>
<dbReference type="STRING" id="1511.CLOST_1018"/>
<reference evidence="13" key="1">
    <citation type="journal article" date="2010" name="BMC Genomics">
        <title>Clostridium sticklandii, a specialist in amino acid degradation:revisiting its metabolism through its genome sequence.</title>
        <authorList>
            <person name="Fonknechten N."/>
            <person name="Chaussonnerie S."/>
            <person name="Tricot S."/>
            <person name="Lajus A."/>
            <person name="Andreesen J.R."/>
            <person name="Perchat N."/>
            <person name="Pelletier E."/>
            <person name="Gouyvenoux M."/>
            <person name="Barbe V."/>
            <person name="Salanoubat M."/>
            <person name="Le Paslier D."/>
            <person name="Weissenbach J."/>
            <person name="Cohen G.N."/>
            <person name="Kreimeyer A."/>
        </authorList>
    </citation>
    <scope>NUCLEOTIDE SEQUENCE [LARGE SCALE GENOMIC DNA]</scope>
    <source>
        <strain evidence="13">ATCC 12662 / DSM 519 / JCM 1433 / CCUG 9281 / NCIMB 10654 / HF</strain>
    </source>
</reference>
<keyword evidence="6" id="KW-0804">Transcription</keyword>
<feature type="DNA-binding region" description="OmpR/PhoB-type" evidence="9">
    <location>
        <begin position="127"/>
        <end position="226"/>
    </location>
</feature>